<protein>
    <recommendedName>
        <fullName evidence="2">DUF4276 domain-containing protein</fullName>
    </recommendedName>
</protein>
<evidence type="ECO:0008006" key="2">
    <source>
        <dbReference type="Google" id="ProtNLM"/>
    </source>
</evidence>
<comment type="caution">
    <text evidence="1">The sequence shown here is derived from an EMBL/GenBank/DDBJ whole genome shotgun (WGS) entry which is preliminary data.</text>
</comment>
<dbReference type="AlphaFoldDB" id="E6QK57"/>
<name>E6QK57_9ZZZZ</name>
<reference evidence="1" key="1">
    <citation type="submission" date="2009-10" db="EMBL/GenBank/DDBJ databases">
        <title>Diversity of trophic interactions inside an arsenic-rich microbial ecosystem.</title>
        <authorList>
            <person name="Bertin P.N."/>
            <person name="Heinrich-Salmeron A."/>
            <person name="Pelletier E."/>
            <person name="Goulhen-Chollet F."/>
            <person name="Arsene-Ploetze F."/>
            <person name="Gallien S."/>
            <person name="Calteau A."/>
            <person name="Vallenet D."/>
            <person name="Casiot C."/>
            <person name="Chane-Woon-Ming B."/>
            <person name="Giloteaux L."/>
            <person name="Barakat M."/>
            <person name="Bonnefoy V."/>
            <person name="Bruneel O."/>
            <person name="Chandler M."/>
            <person name="Cleiss J."/>
            <person name="Duran R."/>
            <person name="Elbaz-Poulichet F."/>
            <person name="Fonknechten N."/>
            <person name="Lauga B."/>
            <person name="Mornico D."/>
            <person name="Ortet P."/>
            <person name="Schaeffer C."/>
            <person name="Siguier P."/>
            <person name="Alexander Thil Smith A."/>
            <person name="Van Dorsselaer A."/>
            <person name="Weissenbach J."/>
            <person name="Medigue C."/>
            <person name="Le Paslier D."/>
        </authorList>
    </citation>
    <scope>NUCLEOTIDE SEQUENCE</scope>
</reference>
<dbReference type="InterPro" id="IPR025455">
    <property type="entry name" value="DUF4276"/>
</dbReference>
<evidence type="ECO:0000313" key="1">
    <source>
        <dbReference type="EMBL" id="CBI07624.1"/>
    </source>
</evidence>
<gene>
    <name evidence="1" type="ORF">CARN6_0981</name>
</gene>
<proteinExistence type="predicted"/>
<sequence>MNELVFLLEEESARVMLQSLLPRILDPGITTRFIVFEGKQDLEKNLARKIRGYRNTRARFLILRDQDSNPNCQAVKQTLQALCSNAGRAAQCLVRIACRELETFYLADLAAVDQAMGTTNLRGQQEKEKFRALDRLSSPSRELASLTNKKYQKVSGSRAIGAFLNPENPSSPSFWNLIAGIRRLERDMLVGLAS</sequence>
<dbReference type="Pfam" id="PF14103">
    <property type="entry name" value="DUF4276"/>
    <property type="match status" value="1"/>
</dbReference>
<accession>E6QK57</accession>
<organism evidence="1">
    <name type="scientific">mine drainage metagenome</name>
    <dbReference type="NCBI Taxonomy" id="410659"/>
    <lineage>
        <taxon>unclassified sequences</taxon>
        <taxon>metagenomes</taxon>
        <taxon>ecological metagenomes</taxon>
    </lineage>
</organism>
<dbReference type="EMBL" id="CABQ01000112">
    <property type="protein sequence ID" value="CBI07624.1"/>
    <property type="molecule type" value="Genomic_DNA"/>
</dbReference>